<dbReference type="SUPFAM" id="SSF50715">
    <property type="entry name" value="Ribosomal protein L25-like"/>
    <property type="match status" value="1"/>
</dbReference>
<dbReference type="GO" id="GO:0006412">
    <property type="term" value="P:translation"/>
    <property type="evidence" value="ECO:0007669"/>
    <property type="project" value="UniProtKB-UniRule"/>
</dbReference>
<proteinExistence type="inferred from homology"/>
<keyword evidence="2 5" id="KW-0694">RNA-binding</keyword>
<gene>
    <name evidence="5" type="primary">rplY</name>
    <name evidence="5" type="synonym">ctc</name>
    <name evidence="9" type="ORF">ENV60_08900</name>
</gene>
<feature type="domain" description="Large ribosomal subunit protein bL25 beta" evidence="8">
    <location>
        <begin position="100"/>
        <end position="182"/>
    </location>
</feature>
<comment type="function">
    <text evidence="5">This is one of the proteins that binds to the 5S RNA in the ribosome where it forms part of the central protuberance.</text>
</comment>
<name>A0A7C4XFY5_UNCW3</name>
<evidence type="ECO:0000256" key="5">
    <source>
        <dbReference type="HAMAP-Rule" id="MF_01334"/>
    </source>
</evidence>
<dbReference type="CDD" id="cd00495">
    <property type="entry name" value="Ribosomal_L25_TL5_CTC"/>
    <property type="match status" value="1"/>
</dbReference>
<accession>A0A7C4XFY5</accession>
<dbReference type="InterPro" id="IPR020057">
    <property type="entry name" value="Ribosomal_bL25_b-dom"/>
</dbReference>
<dbReference type="InterPro" id="IPR011035">
    <property type="entry name" value="Ribosomal_bL25/Gln-tRNA_synth"/>
</dbReference>
<comment type="similarity">
    <text evidence="5">Belongs to the bacterial ribosomal protein bL25 family. CTC subfamily.</text>
</comment>
<evidence type="ECO:0000259" key="8">
    <source>
        <dbReference type="Pfam" id="PF14693"/>
    </source>
</evidence>
<dbReference type="NCBIfam" id="TIGR00731">
    <property type="entry name" value="bL25_bact_ctc"/>
    <property type="match status" value="1"/>
</dbReference>
<dbReference type="InterPro" id="IPR037121">
    <property type="entry name" value="Ribosomal_bL25_C"/>
</dbReference>
<dbReference type="InterPro" id="IPR020930">
    <property type="entry name" value="Ribosomal_uL5_bac-type"/>
</dbReference>
<dbReference type="Pfam" id="PF01386">
    <property type="entry name" value="Ribosomal_L25p"/>
    <property type="match status" value="1"/>
</dbReference>
<dbReference type="GO" id="GO:0008097">
    <property type="term" value="F:5S rRNA binding"/>
    <property type="evidence" value="ECO:0007669"/>
    <property type="project" value="InterPro"/>
</dbReference>
<keyword evidence="1 5" id="KW-0699">rRNA-binding</keyword>
<comment type="subunit">
    <text evidence="5">Part of the 50S ribosomal subunit; part of the 5S rRNA/L5/L18/L25 subcomplex. Contacts the 5S rRNA. Binds to the 5S rRNA independently of L5 and L18.</text>
</comment>
<evidence type="ECO:0000259" key="7">
    <source>
        <dbReference type="Pfam" id="PF01386"/>
    </source>
</evidence>
<dbReference type="GO" id="GO:0003735">
    <property type="term" value="F:structural constituent of ribosome"/>
    <property type="evidence" value="ECO:0007669"/>
    <property type="project" value="InterPro"/>
</dbReference>
<dbReference type="HAMAP" id="MF_01334">
    <property type="entry name" value="Ribosomal_bL25_CTC"/>
    <property type="match status" value="1"/>
</dbReference>
<dbReference type="PANTHER" id="PTHR33284">
    <property type="entry name" value="RIBOSOMAL PROTEIN L25/GLN-TRNA SYNTHETASE, ANTI-CODON-BINDING DOMAIN-CONTAINING PROTEIN"/>
    <property type="match status" value="1"/>
</dbReference>
<protein>
    <recommendedName>
        <fullName evidence="5">Large ribosomal subunit protein bL25</fullName>
    </recommendedName>
    <alternativeName>
        <fullName evidence="5">General stress protein CTC</fullName>
    </alternativeName>
</protein>
<comment type="caution">
    <text evidence="9">The sequence shown here is derived from an EMBL/GenBank/DDBJ whole genome shotgun (WGS) entry which is preliminary data.</text>
</comment>
<evidence type="ECO:0000256" key="4">
    <source>
        <dbReference type="ARBA" id="ARBA00023274"/>
    </source>
</evidence>
<dbReference type="Pfam" id="PF14693">
    <property type="entry name" value="Ribosomal_TL5_C"/>
    <property type="match status" value="1"/>
</dbReference>
<dbReference type="AlphaFoldDB" id="A0A7C4XFY5"/>
<dbReference type="GO" id="GO:0022625">
    <property type="term" value="C:cytosolic large ribosomal subunit"/>
    <property type="evidence" value="ECO:0007669"/>
    <property type="project" value="TreeGrafter"/>
</dbReference>
<dbReference type="InterPro" id="IPR001021">
    <property type="entry name" value="Ribosomal_bL25_long"/>
</dbReference>
<evidence type="ECO:0000256" key="3">
    <source>
        <dbReference type="ARBA" id="ARBA00022980"/>
    </source>
</evidence>
<keyword evidence="3 5" id="KW-0689">Ribosomal protein</keyword>
<evidence type="ECO:0000256" key="6">
    <source>
        <dbReference type="SAM" id="MobiDB-lite"/>
    </source>
</evidence>
<dbReference type="Gene3D" id="2.170.120.20">
    <property type="entry name" value="Ribosomal protein L25, beta domain"/>
    <property type="match status" value="1"/>
</dbReference>
<feature type="domain" description="Large ribosomal subunit protein bL25 L25" evidence="7">
    <location>
        <begin position="11"/>
        <end position="92"/>
    </location>
</feature>
<evidence type="ECO:0000256" key="2">
    <source>
        <dbReference type="ARBA" id="ARBA00022884"/>
    </source>
</evidence>
<sequence>MKLNLTAHLFEREKKGDIKRMRKEGKIPGILYGHEENNKRVFVLEKEFKKVLEVLKKEAATIELKVNNETYPCLIKSIQHNPINGKLLHIDFQRISEKEKIKATIPIHLVGEAPGVKKGGLLDQHLYEVTIRCLPDAMPSHIDVDISNLDTGKTIHLKDIKIPNIDFEMNPDTPIVSILAPKVEKAAPAGVAPTTAEPVKETEVKEEKPKEEKIDKETPKSK</sequence>
<reference evidence="9" key="1">
    <citation type="journal article" date="2020" name="mSystems">
        <title>Genome- and Community-Level Interaction Insights into Carbon Utilization and Element Cycling Functions of Hydrothermarchaeota in Hydrothermal Sediment.</title>
        <authorList>
            <person name="Zhou Z."/>
            <person name="Liu Y."/>
            <person name="Xu W."/>
            <person name="Pan J."/>
            <person name="Luo Z.H."/>
            <person name="Li M."/>
        </authorList>
    </citation>
    <scope>NUCLEOTIDE SEQUENCE [LARGE SCALE GENOMIC DNA]</scope>
    <source>
        <strain evidence="9">SpSt-774</strain>
    </source>
</reference>
<dbReference type="PANTHER" id="PTHR33284:SF1">
    <property type="entry name" value="RIBOSOMAL PROTEIN L25_GLN-TRNA SYNTHETASE, ANTI-CODON-BINDING DOMAIN-CONTAINING PROTEIN"/>
    <property type="match status" value="1"/>
</dbReference>
<dbReference type="EMBL" id="DTGZ01000167">
    <property type="protein sequence ID" value="HGV98395.1"/>
    <property type="molecule type" value="Genomic_DNA"/>
</dbReference>
<evidence type="ECO:0000256" key="1">
    <source>
        <dbReference type="ARBA" id="ARBA00022730"/>
    </source>
</evidence>
<dbReference type="InterPro" id="IPR020056">
    <property type="entry name" value="Rbsml_bL25/Gln-tRNA_synth_N"/>
</dbReference>
<dbReference type="InterPro" id="IPR029751">
    <property type="entry name" value="Ribosomal_L25_dom"/>
</dbReference>
<keyword evidence="4 5" id="KW-0687">Ribonucleoprotein</keyword>
<feature type="compositionally biased region" description="Basic and acidic residues" evidence="6">
    <location>
        <begin position="198"/>
        <end position="222"/>
    </location>
</feature>
<evidence type="ECO:0000313" key="9">
    <source>
        <dbReference type="EMBL" id="HGV98395.1"/>
    </source>
</evidence>
<feature type="region of interest" description="Disordered" evidence="6">
    <location>
        <begin position="187"/>
        <end position="222"/>
    </location>
</feature>
<organism evidence="9">
    <name type="scientific">candidate division WOR-3 bacterium</name>
    <dbReference type="NCBI Taxonomy" id="2052148"/>
    <lineage>
        <taxon>Bacteria</taxon>
        <taxon>Bacteria division WOR-3</taxon>
    </lineage>
</organism>
<dbReference type="Gene3D" id="2.40.240.10">
    <property type="entry name" value="Ribosomal Protein L25, Chain P"/>
    <property type="match status" value="1"/>
</dbReference>